<dbReference type="PANTHER" id="PTHR11839">
    <property type="entry name" value="UDP/ADP-SUGAR PYROPHOSPHATASE"/>
    <property type="match status" value="1"/>
</dbReference>
<reference evidence="5" key="1">
    <citation type="submission" date="2020-10" db="EMBL/GenBank/DDBJ databases">
        <authorList>
            <person name="Gilroy R."/>
        </authorList>
    </citation>
    <scope>NUCLEOTIDE SEQUENCE</scope>
    <source>
        <strain evidence="5">CHK152-2994</strain>
    </source>
</reference>
<dbReference type="PRINTS" id="PR00502">
    <property type="entry name" value="NUDIXFAMILY"/>
</dbReference>
<dbReference type="EMBL" id="DVJO01000174">
    <property type="protein sequence ID" value="HIS83543.1"/>
    <property type="molecule type" value="Genomic_DNA"/>
</dbReference>
<comment type="caution">
    <text evidence="5">The sequence shown here is derived from an EMBL/GenBank/DDBJ whole genome shotgun (WGS) entry which is preliminary data.</text>
</comment>
<dbReference type="SUPFAM" id="SSF55811">
    <property type="entry name" value="Nudix"/>
    <property type="match status" value="1"/>
</dbReference>
<dbReference type="InterPro" id="IPR020476">
    <property type="entry name" value="Nudix_hydrolase"/>
</dbReference>
<comment type="cofactor">
    <cofactor evidence="1">
        <name>Mg(2+)</name>
        <dbReference type="ChEBI" id="CHEBI:18420"/>
    </cofactor>
</comment>
<dbReference type="GO" id="GO:0016462">
    <property type="term" value="F:pyrophosphatase activity"/>
    <property type="evidence" value="ECO:0007669"/>
    <property type="project" value="UniProtKB-ARBA"/>
</dbReference>
<dbReference type="FunFam" id="3.90.79.10:FF:000024">
    <property type="entry name" value="ADP-ribose pyrophosphatase"/>
    <property type="match status" value="1"/>
</dbReference>
<dbReference type="InterPro" id="IPR020084">
    <property type="entry name" value="NUDIX_hydrolase_CS"/>
</dbReference>
<proteinExistence type="inferred from homology"/>
<comment type="similarity">
    <text evidence="3">Belongs to the Nudix hydrolase family.</text>
</comment>
<dbReference type="Gene3D" id="3.90.79.10">
    <property type="entry name" value="Nucleoside Triphosphate Pyrophosphohydrolase"/>
    <property type="match status" value="1"/>
</dbReference>
<evidence type="ECO:0000313" key="6">
    <source>
        <dbReference type="Proteomes" id="UP000824139"/>
    </source>
</evidence>
<dbReference type="GO" id="GO:0005829">
    <property type="term" value="C:cytosol"/>
    <property type="evidence" value="ECO:0007669"/>
    <property type="project" value="TreeGrafter"/>
</dbReference>
<dbReference type="Proteomes" id="UP000824139">
    <property type="component" value="Unassembled WGS sequence"/>
</dbReference>
<dbReference type="AlphaFoldDB" id="A0A9D1K4W3"/>
<protein>
    <submittedName>
        <fullName evidence="5">NUDIX hydrolase</fullName>
    </submittedName>
</protein>
<dbReference type="PROSITE" id="PS51462">
    <property type="entry name" value="NUDIX"/>
    <property type="match status" value="1"/>
</dbReference>
<dbReference type="PROSITE" id="PS00893">
    <property type="entry name" value="NUDIX_BOX"/>
    <property type="match status" value="1"/>
</dbReference>
<evidence type="ECO:0000256" key="3">
    <source>
        <dbReference type="RuleBase" id="RU003476"/>
    </source>
</evidence>
<evidence type="ECO:0000256" key="1">
    <source>
        <dbReference type="ARBA" id="ARBA00001946"/>
    </source>
</evidence>
<dbReference type="InterPro" id="IPR015797">
    <property type="entry name" value="NUDIX_hydrolase-like_dom_sf"/>
</dbReference>
<keyword evidence="2 3" id="KW-0378">Hydrolase</keyword>
<evidence type="ECO:0000256" key="2">
    <source>
        <dbReference type="ARBA" id="ARBA00022801"/>
    </source>
</evidence>
<reference evidence="5" key="2">
    <citation type="journal article" date="2021" name="PeerJ">
        <title>Extensive microbial diversity within the chicken gut microbiome revealed by metagenomics and culture.</title>
        <authorList>
            <person name="Gilroy R."/>
            <person name="Ravi A."/>
            <person name="Getino M."/>
            <person name="Pursley I."/>
            <person name="Horton D.L."/>
            <person name="Alikhan N.F."/>
            <person name="Baker D."/>
            <person name="Gharbi K."/>
            <person name="Hall N."/>
            <person name="Watson M."/>
            <person name="Adriaenssens E.M."/>
            <person name="Foster-Nyarko E."/>
            <person name="Jarju S."/>
            <person name="Secka A."/>
            <person name="Antonio M."/>
            <person name="Oren A."/>
            <person name="Chaudhuri R.R."/>
            <person name="La Ragione R."/>
            <person name="Hildebrand F."/>
            <person name="Pallen M.J."/>
        </authorList>
    </citation>
    <scope>NUCLEOTIDE SEQUENCE</scope>
    <source>
        <strain evidence="5">CHK152-2994</strain>
    </source>
</reference>
<accession>A0A9D1K4W3</accession>
<dbReference type="Pfam" id="PF00293">
    <property type="entry name" value="NUDIX"/>
    <property type="match status" value="1"/>
</dbReference>
<dbReference type="GO" id="GO:0006753">
    <property type="term" value="P:nucleoside phosphate metabolic process"/>
    <property type="evidence" value="ECO:0007669"/>
    <property type="project" value="TreeGrafter"/>
</dbReference>
<gene>
    <name evidence="5" type="ORF">IAD41_08080</name>
</gene>
<evidence type="ECO:0000259" key="4">
    <source>
        <dbReference type="PROSITE" id="PS51462"/>
    </source>
</evidence>
<name>A0A9D1K4W3_9BACT</name>
<dbReference type="PANTHER" id="PTHR11839:SF18">
    <property type="entry name" value="NUDIX HYDROLASE DOMAIN-CONTAINING PROTEIN"/>
    <property type="match status" value="1"/>
</dbReference>
<feature type="domain" description="Nudix hydrolase" evidence="4">
    <location>
        <begin position="40"/>
        <end position="171"/>
    </location>
</feature>
<dbReference type="InterPro" id="IPR000086">
    <property type="entry name" value="NUDIX_hydrolase_dom"/>
</dbReference>
<sequence length="177" mass="19848">MELTEKTLSSEIVFDGKIMTVRKDEIELPTGHKSSREVVEHSGGVVILAICQKDEEGKILMVKQFRYPLSEPLLELPAGKLEKGEDPLEAAKRELHEETGYEAAKWEYLGYIFTSPGYSNEKLYLYKATDLNFVGECPDEGEILVDYQFSASEVKKMINSGEISDAKTICAVMRGLC</sequence>
<organism evidence="5 6">
    <name type="scientific">Candidatus Scatenecus faecavium</name>
    <dbReference type="NCBI Taxonomy" id="2840915"/>
    <lineage>
        <taxon>Bacteria</taxon>
        <taxon>Candidatus Scatenecus</taxon>
    </lineage>
</organism>
<evidence type="ECO:0000313" key="5">
    <source>
        <dbReference type="EMBL" id="HIS83543.1"/>
    </source>
</evidence>
<dbReference type="GO" id="GO:0019693">
    <property type="term" value="P:ribose phosphate metabolic process"/>
    <property type="evidence" value="ECO:0007669"/>
    <property type="project" value="TreeGrafter"/>
</dbReference>